<dbReference type="OrthoDB" id="9769447at2"/>
<dbReference type="EMBL" id="CP001825">
    <property type="protein sequence ID" value="ACZ41332.1"/>
    <property type="molecule type" value="Genomic_DNA"/>
</dbReference>
<dbReference type="InterPro" id="IPR036111">
    <property type="entry name" value="Mal/L-sulfo/L-lacto_DH-like_sf"/>
</dbReference>
<dbReference type="Pfam" id="PF02615">
    <property type="entry name" value="Ldh_2"/>
    <property type="match status" value="1"/>
</dbReference>
<dbReference type="GO" id="GO:0016491">
    <property type="term" value="F:oxidoreductase activity"/>
    <property type="evidence" value="ECO:0007669"/>
    <property type="project" value="UniProtKB-KW"/>
</dbReference>
<evidence type="ECO:0000313" key="3">
    <source>
        <dbReference type="EMBL" id="ACZ41332.1"/>
    </source>
</evidence>
<organism evidence="3 4">
    <name type="scientific">Thermobaculum terrenum (strain ATCC BAA-798 / CCMEE 7001 / YNP1)</name>
    <dbReference type="NCBI Taxonomy" id="525904"/>
    <lineage>
        <taxon>Bacteria</taxon>
        <taxon>Bacillati</taxon>
        <taxon>Chloroflexota</taxon>
        <taxon>Chloroflexia</taxon>
        <taxon>Candidatus Thermobaculales</taxon>
        <taxon>Candidatus Thermobaculaceae</taxon>
        <taxon>Thermobaculum</taxon>
    </lineage>
</organism>
<dbReference type="AlphaFoldDB" id="D1CEH6"/>
<gene>
    <name evidence="3" type="ordered locus">Tter_0410</name>
</gene>
<protein>
    <submittedName>
        <fullName evidence="3">Malate/L-lactate dehydrogenase</fullName>
    </submittedName>
</protein>
<evidence type="ECO:0000256" key="2">
    <source>
        <dbReference type="ARBA" id="ARBA00023002"/>
    </source>
</evidence>
<keyword evidence="2" id="KW-0560">Oxidoreductase</keyword>
<dbReference type="InterPro" id="IPR003767">
    <property type="entry name" value="Malate/L-lactate_DH-like"/>
</dbReference>
<keyword evidence="4" id="KW-1185">Reference proteome</keyword>
<dbReference type="KEGG" id="ttr:Tter_0410"/>
<dbReference type="Proteomes" id="UP000000323">
    <property type="component" value="Chromosome 1"/>
</dbReference>
<dbReference type="PANTHER" id="PTHR11091">
    <property type="entry name" value="OXIDOREDUCTASE-RELATED"/>
    <property type="match status" value="1"/>
</dbReference>
<proteinExistence type="inferred from homology"/>
<reference evidence="4" key="1">
    <citation type="journal article" date="2010" name="Stand. Genomic Sci.">
        <title>Complete genome sequence of 'Thermobaculum terrenum' type strain (YNP1).</title>
        <authorList>
            <person name="Kiss H."/>
            <person name="Cleland D."/>
            <person name="Lapidus A."/>
            <person name="Lucas S."/>
            <person name="Glavina Del Rio T."/>
            <person name="Nolan M."/>
            <person name="Tice H."/>
            <person name="Han C."/>
            <person name="Goodwin L."/>
            <person name="Pitluck S."/>
            <person name="Liolios K."/>
            <person name="Ivanova N."/>
            <person name="Mavromatis K."/>
            <person name="Ovchinnikova G."/>
            <person name="Pati A."/>
            <person name="Chen A."/>
            <person name="Palaniappan K."/>
            <person name="Land M."/>
            <person name="Hauser L."/>
            <person name="Chang Y."/>
            <person name="Jeffries C."/>
            <person name="Lu M."/>
            <person name="Brettin T."/>
            <person name="Detter J."/>
            <person name="Goker M."/>
            <person name="Tindall B."/>
            <person name="Beck B."/>
            <person name="McDermott T."/>
            <person name="Woyke T."/>
            <person name="Bristow J."/>
            <person name="Eisen J."/>
            <person name="Markowitz V."/>
            <person name="Hugenholtz P."/>
            <person name="Kyrpides N."/>
            <person name="Klenk H."/>
            <person name="Cheng J."/>
        </authorList>
    </citation>
    <scope>NUCLEOTIDE SEQUENCE [LARGE SCALE GENOMIC DNA]</scope>
    <source>
        <strain evidence="4">ATCC BAA-798 / YNP1</strain>
    </source>
</reference>
<dbReference type="RefSeq" id="WP_012874367.1">
    <property type="nucleotide sequence ID" value="NC_013525.1"/>
</dbReference>
<dbReference type="InterPro" id="IPR043143">
    <property type="entry name" value="Mal/L-sulf/L-lact_DH-like_NADP"/>
</dbReference>
<comment type="similarity">
    <text evidence="1">Belongs to the LDH2/MDH2 oxidoreductase family.</text>
</comment>
<name>D1CEH6_THET1</name>
<evidence type="ECO:0000256" key="1">
    <source>
        <dbReference type="ARBA" id="ARBA00006056"/>
    </source>
</evidence>
<dbReference type="STRING" id="525904.Tter_0410"/>
<dbReference type="SUPFAM" id="SSF89733">
    <property type="entry name" value="L-sulfolactate dehydrogenase-like"/>
    <property type="match status" value="1"/>
</dbReference>
<dbReference type="InterPro" id="IPR043144">
    <property type="entry name" value="Mal/L-sulf/L-lact_DH-like_ah"/>
</dbReference>
<accession>D1CEH6</accession>
<dbReference type="PANTHER" id="PTHR11091:SF0">
    <property type="entry name" value="MALATE DEHYDROGENASE"/>
    <property type="match status" value="1"/>
</dbReference>
<sequence>MANVEESRDQDYISVDHMALKSWVTEVFCKLGVPREDADVTADVLVAADLRGIESHGVARLGRYTSRLMKGLISPVANPVIVRETSSTALVDGNNGLGQPVAMWAMQLAIDKAREVGSGTVAVRNSNHYGIAGYYAMMALEHDMIGMSLTNSSPLVVPTGGRKAVIGTNPIAVAIPAGKERPWVLDMATSVVPRGKLEVYARKNKPMPLGWAVDETGQPTTDAQRVLDALTARLGGGILPLGGTALFSGYKGYNLSVMVDLLCGVLPGSNWGPKVDEPVDGKLVPSRVGHFFWALRVDAFRPIDEFKQEMDDYIRMLKESPKAEGEDRIWVAGEKEWELQEEYSREGVPLYYKVVETLRGIGQEVGLPFDAMVLGAGHSTGMA</sequence>
<dbReference type="HOGENOM" id="CLU_040452_3_0_0"/>
<evidence type="ECO:0000313" key="4">
    <source>
        <dbReference type="Proteomes" id="UP000000323"/>
    </source>
</evidence>
<dbReference type="Gene3D" id="1.10.1530.10">
    <property type="match status" value="1"/>
</dbReference>
<dbReference type="Gene3D" id="3.30.1370.60">
    <property type="entry name" value="Hypothetical oxidoreductase yiak, domain 2"/>
    <property type="match status" value="1"/>
</dbReference>
<dbReference type="eggNOG" id="COG2055">
    <property type="taxonomic scope" value="Bacteria"/>
</dbReference>